<protein>
    <recommendedName>
        <fullName evidence="4">F-box domain-containing protein</fullName>
    </recommendedName>
</protein>
<gene>
    <name evidence="2" type="ORF">SCF082_LOCUS46380</name>
</gene>
<keyword evidence="3" id="KW-1185">Reference proteome</keyword>
<comment type="caution">
    <text evidence="2">The sequence shown here is derived from an EMBL/GenBank/DDBJ whole genome shotgun (WGS) entry which is preliminary data.</text>
</comment>
<feature type="compositionally biased region" description="Pro residues" evidence="1">
    <location>
        <begin position="7"/>
        <end position="19"/>
    </location>
</feature>
<reference evidence="2 3" key="1">
    <citation type="submission" date="2024-02" db="EMBL/GenBank/DDBJ databases">
        <authorList>
            <person name="Chen Y."/>
            <person name="Shah S."/>
            <person name="Dougan E. K."/>
            <person name="Thang M."/>
            <person name="Chan C."/>
        </authorList>
    </citation>
    <scope>NUCLEOTIDE SEQUENCE [LARGE SCALE GENOMIC DNA]</scope>
</reference>
<accession>A0ABP0REH9</accession>
<evidence type="ECO:0008006" key="4">
    <source>
        <dbReference type="Google" id="ProtNLM"/>
    </source>
</evidence>
<evidence type="ECO:0000313" key="2">
    <source>
        <dbReference type="EMBL" id="CAK9098982.1"/>
    </source>
</evidence>
<evidence type="ECO:0000256" key="1">
    <source>
        <dbReference type="SAM" id="MobiDB-lite"/>
    </source>
</evidence>
<feature type="region of interest" description="Disordered" evidence="1">
    <location>
        <begin position="1"/>
        <end position="88"/>
    </location>
</feature>
<proteinExistence type="predicted"/>
<dbReference type="EMBL" id="CAXAMM010041352">
    <property type="protein sequence ID" value="CAK9098982.1"/>
    <property type="molecule type" value="Genomic_DNA"/>
</dbReference>
<feature type="compositionally biased region" description="Low complexity" evidence="1">
    <location>
        <begin position="70"/>
        <end position="84"/>
    </location>
</feature>
<evidence type="ECO:0000313" key="3">
    <source>
        <dbReference type="Proteomes" id="UP001642464"/>
    </source>
</evidence>
<name>A0ABP0REH9_9DINO</name>
<sequence>MDHGRGSPPPWQYSRPEPPSSQAYGGPMQASGGPMQTATVMDRAIVRAGPTWQDSDSTDPKAQWTHGPNRLSLPSRSAPSSAQQAGFTKKDFDEVSKWLAQLLRDPRKARKYNLELDHDGWAKFQDVERCLRGHRSELRRRLVPLLRRVIQQSKYDDGPQAGQERFELGWWQREEYVRSKRKRRNERPPENVQQLERAGGAVFPPARQPVENLALLPKRAPTADMPRAAERPEKVAWPEREPPAICDISQATDEHLTQRPERAPPAIANIPQQKVERRARSFYLPSHVFKLIWDFVESYRELRCLMSCSKEWEKGIWPLLKCPAGPTDRQKCGLKEISLRCGHKICGGCKDKQSKCPVCWRFPRDEGDYNSLKSMDNPRTSEPSQRDTASLYSISEEVQIPDRCICRPNESFAKLFSVQQPEEEHHPLDVTESYWAQHYFPDARATTVVRHWVLIREGKQKVAKVFFSTGAIQFLTLDLRQYEEHSYFHLTSKSCDTEFAAVQNVLAQTAARPKNRWNRINHNFN</sequence>
<organism evidence="2 3">
    <name type="scientific">Durusdinium trenchii</name>
    <dbReference type="NCBI Taxonomy" id="1381693"/>
    <lineage>
        <taxon>Eukaryota</taxon>
        <taxon>Sar</taxon>
        <taxon>Alveolata</taxon>
        <taxon>Dinophyceae</taxon>
        <taxon>Suessiales</taxon>
        <taxon>Symbiodiniaceae</taxon>
        <taxon>Durusdinium</taxon>
    </lineage>
</organism>
<feature type="region of interest" description="Disordered" evidence="1">
    <location>
        <begin position="179"/>
        <end position="203"/>
    </location>
</feature>
<dbReference type="Proteomes" id="UP001642464">
    <property type="component" value="Unassembled WGS sequence"/>
</dbReference>